<dbReference type="InterPro" id="IPR011990">
    <property type="entry name" value="TPR-like_helical_dom_sf"/>
</dbReference>
<keyword evidence="5" id="KW-1185">Reference proteome</keyword>
<keyword evidence="1" id="KW-0677">Repeat</keyword>
<dbReference type="SUPFAM" id="SSF48452">
    <property type="entry name" value="TPR-like"/>
    <property type="match status" value="2"/>
</dbReference>
<dbReference type="AlphaFoldDB" id="A0A7G8BKC8"/>
<dbReference type="Gene3D" id="1.25.40.10">
    <property type="entry name" value="Tetratricopeptide repeat domain"/>
    <property type="match status" value="2"/>
</dbReference>
<protein>
    <submittedName>
        <fullName evidence="4">Tetratricopeptide repeat protein</fullName>
    </submittedName>
</protein>
<organism evidence="4 5">
    <name type="scientific">Alloacidobacterium dinghuense</name>
    <dbReference type="NCBI Taxonomy" id="2763107"/>
    <lineage>
        <taxon>Bacteria</taxon>
        <taxon>Pseudomonadati</taxon>
        <taxon>Acidobacteriota</taxon>
        <taxon>Terriglobia</taxon>
        <taxon>Terriglobales</taxon>
        <taxon>Acidobacteriaceae</taxon>
        <taxon>Alloacidobacterium</taxon>
    </lineage>
</organism>
<feature type="signal peptide" evidence="3">
    <location>
        <begin position="1"/>
        <end position="22"/>
    </location>
</feature>
<evidence type="ECO:0000256" key="3">
    <source>
        <dbReference type="SAM" id="SignalP"/>
    </source>
</evidence>
<dbReference type="GO" id="GO:0055087">
    <property type="term" value="C:Ski complex"/>
    <property type="evidence" value="ECO:0007669"/>
    <property type="project" value="InterPro"/>
</dbReference>
<accession>A0A7G8BKC8</accession>
<evidence type="ECO:0000313" key="5">
    <source>
        <dbReference type="Proteomes" id="UP000515312"/>
    </source>
</evidence>
<keyword evidence="3" id="KW-0732">Signal</keyword>
<dbReference type="InterPro" id="IPR039226">
    <property type="entry name" value="Ski3/TTC37"/>
</dbReference>
<dbReference type="SMART" id="SM00028">
    <property type="entry name" value="TPR"/>
    <property type="match status" value="4"/>
</dbReference>
<evidence type="ECO:0000313" key="4">
    <source>
        <dbReference type="EMBL" id="QNI32998.1"/>
    </source>
</evidence>
<dbReference type="Pfam" id="PF13181">
    <property type="entry name" value="TPR_8"/>
    <property type="match status" value="1"/>
</dbReference>
<dbReference type="GO" id="GO:0006401">
    <property type="term" value="P:RNA catabolic process"/>
    <property type="evidence" value="ECO:0007669"/>
    <property type="project" value="InterPro"/>
</dbReference>
<dbReference type="PROSITE" id="PS51257">
    <property type="entry name" value="PROKAR_LIPOPROTEIN"/>
    <property type="match status" value="1"/>
</dbReference>
<dbReference type="RefSeq" id="WP_186744077.1">
    <property type="nucleotide sequence ID" value="NZ_CP060394.1"/>
</dbReference>
<evidence type="ECO:0000256" key="2">
    <source>
        <dbReference type="ARBA" id="ARBA00022803"/>
    </source>
</evidence>
<dbReference type="PANTHER" id="PTHR15704">
    <property type="entry name" value="SUPERKILLER 3 PROTEIN-RELATED"/>
    <property type="match status" value="1"/>
</dbReference>
<dbReference type="EMBL" id="CP060394">
    <property type="protein sequence ID" value="QNI32998.1"/>
    <property type="molecule type" value="Genomic_DNA"/>
</dbReference>
<evidence type="ECO:0000256" key="1">
    <source>
        <dbReference type="ARBA" id="ARBA00022737"/>
    </source>
</evidence>
<dbReference type="PANTHER" id="PTHR15704:SF7">
    <property type="entry name" value="SUPERKILLER COMPLEX PROTEIN 3"/>
    <property type="match status" value="1"/>
</dbReference>
<gene>
    <name evidence="4" type="ORF">H7849_03175</name>
</gene>
<dbReference type="InterPro" id="IPR019734">
    <property type="entry name" value="TPR_rpt"/>
</dbReference>
<dbReference type="KEGG" id="adin:H7849_03175"/>
<proteinExistence type="predicted"/>
<reference evidence="4 5" key="1">
    <citation type="submission" date="2020-08" db="EMBL/GenBank/DDBJ databases">
        <title>Edaphobacter telluris sp. nov. and Acidobacterium dinghuensis sp. nov., two acidobacteria isolated from forest soil.</title>
        <authorList>
            <person name="Fu J."/>
            <person name="Qiu L."/>
        </authorList>
    </citation>
    <scope>NUCLEOTIDE SEQUENCE [LARGE SCALE GENOMIC DNA]</scope>
    <source>
        <strain evidence="4">4Y35</strain>
    </source>
</reference>
<dbReference type="Proteomes" id="UP000515312">
    <property type="component" value="Chromosome"/>
</dbReference>
<feature type="chain" id="PRO_5028885680" evidence="3">
    <location>
        <begin position="23"/>
        <end position="328"/>
    </location>
</feature>
<name>A0A7G8BKC8_9BACT</name>
<keyword evidence="2" id="KW-0802">TPR repeat</keyword>
<dbReference type="Pfam" id="PF14559">
    <property type="entry name" value="TPR_19"/>
    <property type="match status" value="1"/>
</dbReference>
<dbReference type="Pfam" id="PF13432">
    <property type="entry name" value="TPR_16"/>
    <property type="match status" value="1"/>
</dbReference>
<sequence length="328" mass="35561">MHVVARIVLFVLLGGATGVACANVPPSQLLEAVRGDLTQGRADHGLQALGQVLAQDPHNAEAHNLQCRIYLQEQRWSDAIKACQAAVKLMPDNSSYHLWLARALGEKADRVAFFTAFKMAKQIHVEFETAAKLDPHNANALSDLGEFYVDAPGIVGGGLDKAVGVAQQLDAFAPDRAHYIRARIAENQKDYARAEEEYKAAIAGSRDPADAWMDLASFYRKRQRYEDMIQAVHRGAALDTEHGVASADGASVLIRANRDLPFARQLLEQYLASSNKSEDAPAFQTHVQLGKLLTTLGDAANAQQQFAAAVELAKDYQAGSQAATNSGR</sequence>